<sequence>MPTVQTDDIETYCVVRGEGPPVVFVHGMIMRSTMWEPQMSALEDAFKTIAYDVRGHGRTGGSDVSPYSIDLFASDLEALLDALGIERAVVCGLSMGGAIAQTFAATCPERVAGLVLADTFPTGPMPTTLRLAVANIRFLARLDRLVGYETLNWWQLRVGDRLLPGVSGDRTTVQGLVEDGPTISHAEFVKIADATARFPRIELEFAGLSAPTLVLHGEHLPMANESLTARLVEQLAHTEPTVLVVPNSGHASNIDNPEYFTSALRTFLTERVYDYAVEDVDPDRELEWP</sequence>
<dbReference type="RefSeq" id="WP_254155911.1">
    <property type="nucleotide sequence ID" value="NZ_CP100355.1"/>
</dbReference>
<protein>
    <submittedName>
        <fullName evidence="3">Alpha/beta hydrolase</fullName>
    </submittedName>
</protein>
<evidence type="ECO:0000313" key="3">
    <source>
        <dbReference type="EMBL" id="UTF52126.1"/>
    </source>
</evidence>
<dbReference type="PANTHER" id="PTHR43798">
    <property type="entry name" value="MONOACYLGLYCEROL LIPASE"/>
    <property type="match status" value="1"/>
</dbReference>
<dbReference type="Proteomes" id="UP001056855">
    <property type="component" value="Chromosome"/>
</dbReference>
<dbReference type="AlphaFoldDB" id="A0A9E7N798"/>
<feature type="domain" description="AB hydrolase-1" evidence="2">
    <location>
        <begin position="20"/>
        <end position="257"/>
    </location>
</feature>
<dbReference type="InterPro" id="IPR000073">
    <property type="entry name" value="AB_hydrolase_1"/>
</dbReference>
<evidence type="ECO:0000259" key="2">
    <source>
        <dbReference type="Pfam" id="PF00561"/>
    </source>
</evidence>
<dbReference type="PRINTS" id="PR00111">
    <property type="entry name" value="ABHYDROLASE"/>
</dbReference>
<proteinExistence type="predicted"/>
<dbReference type="GO" id="GO:0016020">
    <property type="term" value="C:membrane"/>
    <property type="evidence" value="ECO:0007669"/>
    <property type="project" value="TreeGrafter"/>
</dbReference>
<dbReference type="GeneID" id="73290371"/>
<dbReference type="InterPro" id="IPR029058">
    <property type="entry name" value="AB_hydrolase_fold"/>
</dbReference>
<gene>
    <name evidence="3" type="ORF">NGM29_09955</name>
</gene>
<dbReference type="Pfam" id="PF00561">
    <property type="entry name" value="Abhydrolase_1"/>
    <property type="match status" value="1"/>
</dbReference>
<reference evidence="3" key="1">
    <citation type="submission" date="2022-06" db="EMBL/GenBank/DDBJ databases">
        <title>Diverse halophilic archaea isolated from saline environments.</title>
        <authorList>
            <person name="Cui H.-L."/>
        </authorList>
    </citation>
    <scope>NUCLEOTIDE SEQUENCE</scope>
    <source>
        <strain evidence="3">WLHS1</strain>
    </source>
</reference>
<name>A0A9E7N798_9EURY</name>
<keyword evidence="4" id="KW-1185">Reference proteome</keyword>
<evidence type="ECO:0000256" key="1">
    <source>
        <dbReference type="ARBA" id="ARBA00022801"/>
    </source>
</evidence>
<dbReference type="GO" id="GO:0016787">
    <property type="term" value="F:hydrolase activity"/>
    <property type="evidence" value="ECO:0007669"/>
    <property type="project" value="UniProtKB-KW"/>
</dbReference>
<keyword evidence="1 3" id="KW-0378">Hydrolase</keyword>
<dbReference type="PANTHER" id="PTHR43798:SF31">
    <property type="entry name" value="AB HYDROLASE SUPERFAMILY PROTEIN YCLE"/>
    <property type="match status" value="1"/>
</dbReference>
<evidence type="ECO:0000313" key="4">
    <source>
        <dbReference type="Proteomes" id="UP001056855"/>
    </source>
</evidence>
<dbReference type="KEGG" id="sawl:NGM29_09955"/>
<dbReference type="InterPro" id="IPR050266">
    <property type="entry name" value="AB_hydrolase_sf"/>
</dbReference>
<dbReference type="Gene3D" id="3.40.50.1820">
    <property type="entry name" value="alpha/beta hydrolase"/>
    <property type="match status" value="1"/>
</dbReference>
<dbReference type="EMBL" id="CP100355">
    <property type="protein sequence ID" value="UTF52126.1"/>
    <property type="molecule type" value="Genomic_DNA"/>
</dbReference>
<organism evidence="3 4">
    <name type="scientific">Natronosalvus rutilus</name>
    <dbReference type="NCBI Taxonomy" id="2953753"/>
    <lineage>
        <taxon>Archaea</taxon>
        <taxon>Methanobacteriati</taxon>
        <taxon>Methanobacteriota</taxon>
        <taxon>Stenosarchaea group</taxon>
        <taxon>Halobacteria</taxon>
        <taxon>Halobacteriales</taxon>
        <taxon>Natrialbaceae</taxon>
        <taxon>Natronosalvus</taxon>
    </lineage>
</organism>
<dbReference type="SUPFAM" id="SSF53474">
    <property type="entry name" value="alpha/beta-Hydrolases"/>
    <property type="match status" value="1"/>
</dbReference>
<accession>A0A9E7N798</accession>